<evidence type="ECO:0000313" key="4">
    <source>
        <dbReference type="EMBL" id="KKK52618.1"/>
    </source>
</evidence>
<dbReference type="Gene3D" id="3.40.50.300">
    <property type="entry name" value="P-loop containing nucleotide triphosphate hydrolases"/>
    <property type="match status" value="1"/>
</dbReference>
<evidence type="ECO:0000259" key="3">
    <source>
        <dbReference type="PROSITE" id="PS51206"/>
    </source>
</evidence>
<organism evidence="4">
    <name type="scientific">marine sediment metagenome</name>
    <dbReference type="NCBI Taxonomy" id="412755"/>
    <lineage>
        <taxon>unclassified sequences</taxon>
        <taxon>metagenomes</taxon>
        <taxon>ecological metagenomes</taxon>
    </lineage>
</organism>
<dbReference type="Pfam" id="PF19263">
    <property type="entry name" value="DUF5906"/>
    <property type="match status" value="1"/>
</dbReference>
<reference evidence="4" key="1">
    <citation type="journal article" date="2015" name="Nature">
        <title>Complex archaea that bridge the gap between prokaryotes and eukaryotes.</title>
        <authorList>
            <person name="Spang A."/>
            <person name="Saw J.H."/>
            <person name="Jorgensen S.L."/>
            <person name="Zaremba-Niedzwiedzka K."/>
            <person name="Martijn J."/>
            <person name="Lind A.E."/>
            <person name="van Eijk R."/>
            <person name="Schleper C."/>
            <person name="Guy L."/>
            <person name="Ettema T.J."/>
        </authorList>
    </citation>
    <scope>NUCLEOTIDE SEQUENCE</scope>
</reference>
<sequence>NYKRNTILEFIKTQTYRSIKDFDKDDRIINFKNGLYYLDGFEGLINKDGDTIKGIKYFQYHKSEWNPIDPYLSFIQIPVNYDPKAENLEIDQVLEDILGWDVIPLFYEWLAYLCMSSIKYGKALMLYGQTGTGKTSILNIIFQFLGTSNISQVPLHRLSKRFQMAFTINKLANIFDDLPSKDIYYTDGFRRLCTNQELSGEQKGKAFINWLNRCKPIFSCNELPKVKKEVPNAFYNRWILIPCFNDMEELGKLNKSIREKKYSEWDLSGLLNKVIHYWKRLEVDQHFMGNWDNIDFVKNKNSVWCLDKTLRNFFVSRSIESRGKMRVGKFMFLSSSNPALSAVNN</sequence>
<feature type="non-terminal residue" evidence="4">
    <location>
        <position position="1"/>
    </location>
</feature>
<keyword evidence="2" id="KW-0067">ATP-binding</keyword>
<dbReference type="InterPro" id="IPR027417">
    <property type="entry name" value="P-loop_NTPase"/>
</dbReference>
<name>A0A0F8W7K4_9ZZZZ</name>
<protein>
    <recommendedName>
        <fullName evidence="3">SF3 helicase domain-containing protein</fullName>
    </recommendedName>
</protein>
<dbReference type="GO" id="GO:0005524">
    <property type="term" value="F:ATP binding"/>
    <property type="evidence" value="ECO:0007669"/>
    <property type="project" value="UniProtKB-KW"/>
</dbReference>
<keyword evidence="1" id="KW-0547">Nucleotide-binding</keyword>
<proteinExistence type="predicted"/>
<dbReference type="AlphaFoldDB" id="A0A0F8W7K4"/>
<dbReference type="SUPFAM" id="SSF52540">
    <property type="entry name" value="P-loop containing nucleoside triphosphate hydrolases"/>
    <property type="match status" value="1"/>
</dbReference>
<comment type="caution">
    <text evidence="4">The sequence shown here is derived from an EMBL/GenBank/DDBJ whole genome shotgun (WGS) entry which is preliminary data.</text>
</comment>
<dbReference type="InterPro" id="IPR045455">
    <property type="entry name" value="NrS-1_pol-like_helicase"/>
</dbReference>
<feature type="domain" description="SF3 helicase" evidence="3">
    <location>
        <begin position="89"/>
        <end position="256"/>
    </location>
</feature>
<feature type="non-terminal residue" evidence="4">
    <location>
        <position position="345"/>
    </location>
</feature>
<gene>
    <name evidence="4" type="ORF">LCGC14_3103090</name>
</gene>
<dbReference type="PROSITE" id="PS51206">
    <property type="entry name" value="SF3_HELICASE_1"/>
    <property type="match status" value="1"/>
</dbReference>
<dbReference type="EMBL" id="LAZR01066931">
    <property type="protein sequence ID" value="KKK52618.1"/>
    <property type="molecule type" value="Genomic_DNA"/>
</dbReference>
<evidence type="ECO:0000256" key="2">
    <source>
        <dbReference type="ARBA" id="ARBA00022840"/>
    </source>
</evidence>
<dbReference type="InterPro" id="IPR014015">
    <property type="entry name" value="Helicase_SF3_DNA-vir"/>
</dbReference>
<evidence type="ECO:0000256" key="1">
    <source>
        <dbReference type="ARBA" id="ARBA00022741"/>
    </source>
</evidence>
<accession>A0A0F8W7K4</accession>